<dbReference type="RefSeq" id="WP_262432643.1">
    <property type="nucleotide sequence ID" value="NZ_JACRTE010000023.1"/>
</dbReference>
<dbReference type="NCBIfam" id="TIGR00765">
    <property type="entry name" value="yihY_not_rbn"/>
    <property type="match status" value="1"/>
</dbReference>
<evidence type="ECO:0000256" key="1">
    <source>
        <dbReference type="ARBA" id="ARBA00004651"/>
    </source>
</evidence>
<keyword evidence="3 6" id="KW-0812">Transmembrane</keyword>
<evidence type="ECO:0000256" key="3">
    <source>
        <dbReference type="ARBA" id="ARBA00022692"/>
    </source>
</evidence>
<dbReference type="PANTHER" id="PTHR30213:SF0">
    <property type="entry name" value="UPF0761 MEMBRANE PROTEIN YIHY"/>
    <property type="match status" value="1"/>
</dbReference>
<accession>A0A926F9U0</accession>
<dbReference type="Proteomes" id="UP000647416">
    <property type="component" value="Unassembled WGS sequence"/>
</dbReference>
<dbReference type="EMBL" id="JACRTE010000023">
    <property type="protein sequence ID" value="MBC8597356.1"/>
    <property type="molecule type" value="Genomic_DNA"/>
</dbReference>
<name>A0A926F9U0_9FIRM</name>
<organism evidence="7 8">
    <name type="scientific">Qingrenia yutianensis</name>
    <dbReference type="NCBI Taxonomy" id="2763676"/>
    <lineage>
        <taxon>Bacteria</taxon>
        <taxon>Bacillati</taxon>
        <taxon>Bacillota</taxon>
        <taxon>Clostridia</taxon>
        <taxon>Eubacteriales</taxon>
        <taxon>Oscillospiraceae</taxon>
        <taxon>Qingrenia</taxon>
    </lineage>
</organism>
<evidence type="ECO:0000256" key="5">
    <source>
        <dbReference type="ARBA" id="ARBA00023136"/>
    </source>
</evidence>
<feature type="transmembrane region" description="Helical" evidence="6">
    <location>
        <begin position="21"/>
        <end position="45"/>
    </location>
</feature>
<comment type="subcellular location">
    <subcellularLocation>
        <location evidence="1">Cell membrane</location>
        <topology evidence="1">Multi-pass membrane protein</topology>
    </subcellularLocation>
</comment>
<dbReference type="Pfam" id="PF03631">
    <property type="entry name" value="Virul_fac_BrkB"/>
    <property type="match status" value="1"/>
</dbReference>
<keyword evidence="2" id="KW-1003">Cell membrane</keyword>
<keyword evidence="4 6" id="KW-1133">Transmembrane helix</keyword>
<feature type="transmembrane region" description="Helical" evidence="6">
    <location>
        <begin position="163"/>
        <end position="185"/>
    </location>
</feature>
<dbReference type="AlphaFoldDB" id="A0A926F9U0"/>
<evidence type="ECO:0000256" key="4">
    <source>
        <dbReference type="ARBA" id="ARBA00022989"/>
    </source>
</evidence>
<gene>
    <name evidence="7" type="ORF">H8706_10850</name>
</gene>
<evidence type="ECO:0000313" key="8">
    <source>
        <dbReference type="Proteomes" id="UP000647416"/>
    </source>
</evidence>
<proteinExistence type="predicted"/>
<reference evidence="7" key="1">
    <citation type="submission" date="2020-08" db="EMBL/GenBank/DDBJ databases">
        <title>Genome public.</title>
        <authorList>
            <person name="Liu C."/>
            <person name="Sun Q."/>
        </authorList>
    </citation>
    <scope>NUCLEOTIDE SEQUENCE</scope>
    <source>
        <strain evidence="7">NSJ-50</strain>
    </source>
</reference>
<feature type="transmembrane region" description="Helical" evidence="6">
    <location>
        <begin position="228"/>
        <end position="251"/>
    </location>
</feature>
<evidence type="ECO:0000313" key="7">
    <source>
        <dbReference type="EMBL" id="MBC8597356.1"/>
    </source>
</evidence>
<keyword evidence="5 6" id="KW-0472">Membrane</keyword>
<comment type="caution">
    <text evidence="7">The sequence shown here is derived from an EMBL/GenBank/DDBJ whole genome shotgun (WGS) entry which is preliminary data.</text>
</comment>
<evidence type="ECO:0000256" key="6">
    <source>
        <dbReference type="SAM" id="Phobius"/>
    </source>
</evidence>
<keyword evidence="8" id="KW-1185">Reference proteome</keyword>
<evidence type="ECO:0000256" key="2">
    <source>
        <dbReference type="ARBA" id="ARBA00022475"/>
    </source>
</evidence>
<feature type="transmembrane region" description="Helical" evidence="6">
    <location>
        <begin position="197"/>
        <end position="216"/>
    </location>
</feature>
<protein>
    <submittedName>
        <fullName evidence="7">YihY/virulence factor BrkB family protein</fullName>
    </submittedName>
</protein>
<dbReference type="PANTHER" id="PTHR30213">
    <property type="entry name" value="INNER MEMBRANE PROTEIN YHJD"/>
    <property type="match status" value="1"/>
</dbReference>
<feature type="transmembrane region" description="Helical" evidence="6">
    <location>
        <begin position="124"/>
        <end position="157"/>
    </location>
</feature>
<dbReference type="PIRSF" id="PIRSF035875">
    <property type="entry name" value="RNase_BN"/>
    <property type="match status" value="1"/>
</dbReference>
<dbReference type="InterPro" id="IPR017039">
    <property type="entry name" value="Virul_fac_BrkB"/>
</dbReference>
<sequence length="271" mass="30514">MKKKPIIFRAVKSFLDDDVPAMAAQLAFYINTAFFPFIVFLFIIISSTPLLDESALYDLIAFLPNQTATIVLDGLRQVTASRSLAVITGVVSIWSMSNAVATVSRALNKFYDVKENRNILYIRLLGIIFALLILVTIILNFILLVGGSLIGAVMIRYLPQYYALWHILRFLVPFVLMIVLFASMYKVMPCVNLSFKQALGGAFFTSCLWIVFSSVFSYYVNNFSSYDIIYGSIAGIVVLFTWIFVTAYIILIGGEVNSFLAGHFSKRKREF</sequence>
<feature type="transmembrane region" description="Helical" evidence="6">
    <location>
        <begin position="84"/>
        <end position="103"/>
    </location>
</feature>
<dbReference type="GO" id="GO:0005886">
    <property type="term" value="C:plasma membrane"/>
    <property type="evidence" value="ECO:0007669"/>
    <property type="project" value="UniProtKB-SubCell"/>
</dbReference>